<keyword evidence="4" id="KW-1185">Reference proteome</keyword>
<feature type="region of interest" description="Disordered" evidence="1">
    <location>
        <begin position="465"/>
        <end position="591"/>
    </location>
</feature>
<feature type="compositionally biased region" description="Basic and acidic residues" evidence="1">
    <location>
        <begin position="76"/>
        <end position="86"/>
    </location>
</feature>
<dbReference type="Proteomes" id="UP000275078">
    <property type="component" value="Unassembled WGS sequence"/>
</dbReference>
<feature type="domain" description="DUF6532" evidence="2">
    <location>
        <begin position="219"/>
        <end position="408"/>
    </location>
</feature>
<protein>
    <recommendedName>
        <fullName evidence="2">DUF6532 domain-containing protein</fullName>
    </recommendedName>
</protein>
<feature type="compositionally biased region" description="Acidic residues" evidence="1">
    <location>
        <begin position="547"/>
        <end position="556"/>
    </location>
</feature>
<evidence type="ECO:0000313" key="3">
    <source>
        <dbReference type="EMBL" id="RPA82409.1"/>
    </source>
</evidence>
<dbReference type="EMBL" id="ML119671">
    <property type="protein sequence ID" value="RPA82409.1"/>
    <property type="molecule type" value="Genomic_DNA"/>
</dbReference>
<feature type="region of interest" description="Disordered" evidence="1">
    <location>
        <begin position="76"/>
        <end position="147"/>
    </location>
</feature>
<accession>A0A3N4I8K7</accession>
<proteinExistence type="predicted"/>
<organism evidence="3 4">
    <name type="scientific">Ascobolus immersus RN42</name>
    <dbReference type="NCBI Taxonomy" id="1160509"/>
    <lineage>
        <taxon>Eukaryota</taxon>
        <taxon>Fungi</taxon>
        <taxon>Dikarya</taxon>
        <taxon>Ascomycota</taxon>
        <taxon>Pezizomycotina</taxon>
        <taxon>Pezizomycetes</taxon>
        <taxon>Pezizales</taxon>
        <taxon>Ascobolaceae</taxon>
        <taxon>Ascobolus</taxon>
    </lineage>
</organism>
<dbReference type="InterPro" id="IPR045341">
    <property type="entry name" value="DUF6532"/>
</dbReference>
<feature type="region of interest" description="Disordered" evidence="1">
    <location>
        <begin position="1"/>
        <end position="53"/>
    </location>
</feature>
<evidence type="ECO:0000259" key="2">
    <source>
        <dbReference type="Pfam" id="PF20149"/>
    </source>
</evidence>
<gene>
    <name evidence="3" type="ORF">BJ508DRAFT_305547</name>
</gene>
<sequence>MSSRIASSNSNRRRSEAVGTRNPTIAAAKQHLPVTESPLAKRHPEQERTQGRSFSKVVIDLPITYNSLTSLYRSEVTKQAKQREGSPELGSISTDDEDPVVVRGKRARTSDRKLSREEPLQRPRSLREKRGEPTSDSGSSSTEEGDRQFTTALGKRFNLQSTSGVAPSGAVRTGRGFSNRRVSDVLDAEEEVALRKMVLKRRKYTSLTMIDKLVFDEVKNRMWWEFGLFVDAFPSEGTASGFMIQLWTDGSQTLHNIVKQYKENFTPPGEILLAENCNIPYRLLKSMGNNRAARKERFHQTVMKVFPKLAISLEPTEEQMEVVKMEVSALLGHVDPSLYFAITTGRSEKYRYTNKWLPKVIVTNFLCPNMNAYKEPMEFINRLNSRFVALVFAMMEINIMESASGKRVVPKRANMGSNPLKSKVEAIFAEDRAVESDIEDIDELDEEDEMELLDIFENDIAQTAKKRRETAKKGRPVRGKRSKIQRNRKEVDNEAVLSEDEDEDEKHVTTALTSDDDSDSTAPSPNASRRNVKSNLKNSQNTGFEVLESEYSSDEADNSKKSDTEAEASGLENDTKNLLGGHFDSEDELSD</sequence>
<dbReference type="AlphaFoldDB" id="A0A3N4I8K7"/>
<feature type="compositionally biased region" description="Basic residues" evidence="1">
    <location>
        <begin position="465"/>
        <end position="486"/>
    </location>
</feature>
<reference evidence="3 4" key="1">
    <citation type="journal article" date="2018" name="Nat. Ecol. Evol.">
        <title>Pezizomycetes genomes reveal the molecular basis of ectomycorrhizal truffle lifestyle.</title>
        <authorList>
            <person name="Murat C."/>
            <person name="Payen T."/>
            <person name="Noel B."/>
            <person name="Kuo A."/>
            <person name="Morin E."/>
            <person name="Chen J."/>
            <person name="Kohler A."/>
            <person name="Krizsan K."/>
            <person name="Balestrini R."/>
            <person name="Da Silva C."/>
            <person name="Montanini B."/>
            <person name="Hainaut M."/>
            <person name="Levati E."/>
            <person name="Barry K.W."/>
            <person name="Belfiori B."/>
            <person name="Cichocki N."/>
            <person name="Clum A."/>
            <person name="Dockter R.B."/>
            <person name="Fauchery L."/>
            <person name="Guy J."/>
            <person name="Iotti M."/>
            <person name="Le Tacon F."/>
            <person name="Lindquist E.A."/>
            <person name="Lipzen A."/>
            <person name="Malagnac F."/>
            <person name="Mello A."/>
            <person name="Molinier V."/>
            <person name="Miyauchi S."/>
            <person name="Poulain J."/>
            <person name="Riccioni C."/>
            <person name="Rubini A."/>
            <person name="Sitrit Y."/>
            <person name="Splivallo R."/>
            <person name="Traeger S."/>
            <person name="Wang M."/>
            <person name="Zifcakova L."/>
            <person name="Wipf D."/>
            <person name="Zambonelli A."/>
            <person name="Paolocci F."/>
            <person name="Nowrousian M."/>
            <person name="Ottonello S."/>
            <person name="Baldrian P."/>
            <person name="Spatafora J.W."/>
            <person name="Henrissat B."/>
            <person name="Nagy L.G."/>
            <person name="Aury J.M."/>
            <person name="Wincker P."/>
            <person name="Grigoriev I.V."/>
            <person name="Bonfante P."/>
            <person name="Martin F.M."/>
        </authorList>
    </citation>
    <scope>NUCLEOTIDE SEQUENCE [LARGE SCALE GENOMIC DNA]</scope>
    <source>
        <strain evidence="3 4">RN42</strain>
    </source>
</reference>
<dbReference type="Pfam" id="PF20149">
    <property type="entry name" value="DUF6532"/>
    <property type="match status" value="1"/>
</dbReference>
<feature type="compositionally biased region" description="Low complexity" evidence="1">
    <location>
        <begin position="1"/>
        <end position="10"/>
    </location>
</feature>
<name>A0A3N4I8K7_ASCIM</name>
<feature type="compositionally biased region" description="Basic and acidic residues" evidence="1">
    <location>
        <begin position="108"/>
        <end position="133"/>
    </location>
</feature>
<feature type="compositionally biased region" description="Polar residues" evidence="1">
    <location>
        <begin position="526"/>
        <end position="543"/>
    </location>
</feature>
<evidence type="ECO:0000313" key="4">
    <source>
        <dbReference type="Proteomes" id="UP000275078"/>
    </source>
</evidence>
<evidence type="ECO:0000256" key="1">
    <source>
        <dbReference type="SAM" id="MobiDB-lite"/>
    </source>
</evidence>